<reference evidence="1" key="1">
    <citation type="submission" date="2021-06" db="EMBL/GenBank/DDBJ databases">
        <title>Parelaphostrongylus tenuis whole genome reference sequence.</title>
        <authorList>
            <person name="Garwood T.J."/>
            <person name="Larsen P.A."/>
            <person name="Fountain-Jones N.M."/>
            <person name="Garbe J.R."/>
            <person name="Macchietto M.G."/>
            <person name="Kania S.A."/>
            <person name="Gerhold R.W."/>
            <person name="Richards J.E."/>
            <person name="Wolf T.M."/>
        </authorList>
    </citation>
    <scope>NUCLEOTIDE SEQUENCE</scope>
    <source>
        <strain evidence="1">MNPRO001-30</strain>
        <tissue evidence="1">Meninges</tissue>
    </source>
</reference>
<dbReference type="AlphaFoldDB" id="A0AAD5R230"/>
<dbReference type="InterPro" id="IPR015943">
    <property type="entry name" value="WD40/YVTN_repeat-like_dom_sf"/>
</dbReference>
<dbReference type="GO" id="GO:0003723">
    <property type="term" value="F:RNA binding"/>
    <property type="evidence" value="ECO:0007669"/>
    <property type="project" value="TreeGrafter"/>
</dbReference>
<evidence type="ECO:0000313" key="2">
    <source>
        <dbReference type="Proteomes" id="UP001196413"/>
    </source>
</evidence>
<dbReference type="EMBL" id="JAHQIW010006069">
    <property type="protein sequence ID" value="KAJ1368034.1"/>
    <property type="molecule type" value="Genomic_DNA"/>
</dbReference>
<dbReference type="Proteomes" id="UP001196413">
    <property type="component" value="Unassembled WGS sequence"/>
</dbReference>
<comment type="caution">
    <text evidence="1">The sequence shown here is derived from an EMBL/GenBank/DDBJ whole genome shotgun (WGS) entry which is preliminary data.</text>
</comment>
<sequence>MGEVEVENRRDVRIERMTVHAMAIHEGMGKLVVSRKNSLPLASDILEQYNILCGWLSVHEKVICPDNGGIESVCFVGERILCTHLNGSITVADPHNDFMKRQQICPASLWSSCAIDDSRAALVSHSATLYVFGLDEFIVLSTLALGVDQRLFCVCNRNNLIAVGAMDNIFVVKNNFVVHKLVVARKSLETHQSDVLCLVTCEGRIHAAGVDPRIISIKQIAGKDFRIIQKRNGPIRDVRAMACYDDKIYAAGEDHDIYVAKGGCHVLTNQWNRMVFLGGSLRMSRGLCFVDFWTNGSDELNNSTGSFIVKQQPVYLARLYCPRKKAINLM</sequence>
<gene>
    <name evidence="1" type="ORF">KIN20_029084</name>
</gene>
<protein>
    <submittedName>
        <fullName evidence="1">Uncharacterized protein</fullName>
    </submittedName>
</protein>
<dbReference type="GO" id="GO:0000462">
    <property type="term" value="P:maturation of SSU-rRNA from tricistronic rRNA transcript (SSU-rRNA, 5.8S rRNA, LSU-rRNA)"/>
    <property type="evidence" value="ECO:0007669"/>
    <property type="project" value="InterPro"/>
</dbReference>
<dbReference type="PANTHER" id="PTHR44163">
    <property type="entry name" value="U3 SMALL NUCLEOLAR RNA-ASSOCIATED PROTEIN 4 HOMOLOG"/>
    <property type="match status" value="1"/>
</dbReference>
<dbReference type="PANTHER" id="PTHR44163:SF1">
    <property type="entry name" value="U3 SMALL NUCLEOLAR RNA-ASSOCIATED PROTEIN 4 HOMOLOG"/>
    <property type="match status" value="1"/>
</dbReference>
<dbReference type="GO" id="GO:0030686">
    <property type="term" value="C:90S preribosome"/>
    <property type="evidence" value="ECO:0007669"/>
    <property type="project" value="InterPro"/>
</dbReference>
<dbReference type="InterPro" id="IPR046351">
    <property type="entry name" value="UTP4"/>
</dbReference>
<dbReference type="Gene3D" id="2.130.10.10">
    <property type="entry name" value="YVTN repeat-like/Quinoprotein amine dehydrogenase"/>
    <property type="match status" value="1"/>
</dbReference>
<name>A0AAD5R230_PARTN</name>
<accession>A0AAD5R230</accession>
<dbReference type="InterPro" id="IPR036322">
    <property type="entry name" value="WD40_repeat_dom_sf"/>
</dbReference>
<keyword evidence="2" id="KW-1185">Reference proteome</keyword>
<dbReference type="GO" id="GO:0032040">
    <property type="term" value="C:small-subunit processome"/>
    <property type="evidence" value="ECO:0007669"/>
    <property type="project" value="TreeGrafter"/>
</dbReference>
<evidence type="ECO:0000313" key="1">
    <source>
        <dbReference type="EMBL" id="KAJ1368034.1"/>
    </source>
</evidence>
<proteinExistence type="predicted"/>
<organism evidence="1 2">
    <name type="scientific">Parelaphostrongylus tenuis</name>
    <name type="common">Meningeal worm</name>
    <dbReference type="NCBI Taxonomy" id="148309"/>
    <lineage>
        <taxon>Eukaryota</taxon>
        <taxon>Metazoa</taxon>
        <taxon>Ecdysozoa</taxon>
        <taxon>Nematoda</taxon>
        <taxon>Chromadorea</taxon>
        <taxon>Rhabditida</taxon>
        <taxon>Rhabditina</taxon>
        <taxon>Rhabditomorpha</taxon>
        <taxon>Strongyloidea</taxon>
        <taxon>Metastrongylidae</taxon>
        <taxon>Parelaphostrongylus</taxon>
    </lineage>
</organism>
<dbReference type="GO" id="GO:0034455">
    <property type="term" value="C:t-UTP complex"/>
    <property type="evidence" value="ECO:0007669"/>
    <property type="project" value="TreeGrafter"/>
</dbReference>
<dbReference type="SUPFAM" id="SSF50978">
    <property type="entry name" value="WD40 repeat-like"/>
    <property type="match status" value="1"/>
</dbReference>